<sequence length="55" mass="6162">MFVLAVPAQEHPPPGYREIEARAKAAGAGIWSSVFKMPSEWRRTHGTYNPLAPQR</sequence>
<name>A0A256FS31_9HYPH</name>
<comment type="caution">
    <text evidence="1">The sequence shown here is derived from an EMBL/GenBank/DDBJ whole genome shotgun (WGS) entry which is preliminary data.</text>
</comment>
<evidence type="ECO:0000313" key="2">
    <source>
        <dbReference type="Proteomes" id="UP000216478"/>
    </source>
</evidence>
<dbReference type="Proteomes" id="UP000216478">
    <property type="component" value="Unassembled WGS sequence"/>
</dbReference>
<reference evidence="1 2" key="1">
    <citation type="submission" date="2017-07" db="EMBL/GenBank/DDBJ databases">
        <title>Phylogenetic study on the rhizospheric bacterium Ochrobactrum sp. A44.</title>
        <authorList>
            <person name="Krzyzanowska D.M."/>
            <person name="Ossowicki A."/>
            <person name="Rajewska M."/>
            <person name="Maciag T."/>
            <person name="Kaczynski Z."/>
            <person name="Czerwicka M."/>
            <person name="Jafra S."/>
        </authorList>
    </citation>
    <scope>NUCLEOTIDE SEQUENCE [LARGE SCALE GENOMIC DNA]</scope>
    <source>
        <strain evidence="1 2">OgA9a</strain>
    </source>
</reference>
<accession>A0A256FS31</accession>
<protein>
    <submittedName>
        <fullName evidence="1">Nuclease domain protein</fullName>
    </submittedName>
</protein>
<dbReference type="AlphaFoldDB" id="A0A256FS31"/>
<gene>
    <name evidence="1" type="ORF">CEV33_4887</name>
</gene>
<keyword evidence="2" id="KW-1185">Reference proteome</keyword>
<proteinExistence type="predicted"/>
<dbReference type="EMBL" id="NNRL01000143">
    <property type="protein sequence ID" value="OYR17657.1"/>
    <property type="molecule type" value="Genomic_DNA"/>
</dbReference>
<evidence type="ECO:0000313" key="1">
    <source>
        <dbReference type="EMBL" id="OYR17657.1"/>
    </source>
</evidence>
<organism evidence="1 2">
    <name type="scientific">Brucella grignonensis</name>
    <dbReference type="NCBI Taxonomy" id="94627"/>
    <lineage>
        <taxon>Bacteria</taxon>
        <taxon>Pseudomonadati</taxon>
        <taxon>Pseudomonadota</taxon>
        <taxon>Alphaproteobacteria</taxon>
        <taxon>Hyphomicrobiales</taxon>
        <taxon>Brucellaceae</taxon>
        <taxon>Brucella/Ochrobactrum group</taxon>
        <taxon>Brucella</taxon>
    </lineage>
</organism>